<feature type="region of interest" description="Disordered" evidence="1">
    <location>
        <begin position="290"/>
        <end position="345"/>
    </location>
</feature>
<organism evidence="3">
    <name type="scientific">Streptantibioticus silvisoli</name>
    <dbReference type="NCBI Taxonomy" id="2705255"/>
    <lineage>
        <taxon>Bacteria</taxon>
        <taxon>Bacillati</taxon>
        <taxon>Actinomycetota</taxon>
        <taxon>Actinomycetes</taxon>
        <taxon>Kitasatosporales</taxon>
        <taxon>Streptomycetaceae</taxon>
        <taxon>Streptantibioticus</taxon>
    </lineage>
</organism>
<sequence length="345" mass="36646">MTRNLQRPPTGRPYRELADRLTHLRTTARLTQRELAASIGVSRGAVQRAEAGTTAPSTTFLDRYITSCRGTPADRAAVAVLRAAGRATERGRLPGLDAPAPAHIRTRADLSAALAAAYEKAGAPPLRDFARRSPAGGAPIPLAGASRIKRRDRLPSTAGQLETWLEVCGVPHHQRQHYRDAYATLTTARPRRIPARRPHAARGAGSSLASLVAIEDHPIVITGDHTRTLTLTGPAYALAQHLHPKLIEEILLTGLTRLTSREAHLNGGGYQPDLLLTTPAGHDTPIAIELKSSSSRPGTPPPPMPPAAAPAGTGPRPGNHPPHPAPATRQDPRPRTGPRGMARAA</sequence>
<accession>A0AA90H5W1</accession>
<proteinExistence type="predicted"/>
<evidence type="ECO:0000313" key="3">
    <source>
        <dbReference type="EMBL" id="MDI5969380.1"/>
    </source>
</evidence>
<dbReference type="RefSeq" id="WP_282698589.1">
    <property type="nucleotide sequence ID" value="NZ_JABXJJ020000009.1"/>
</dbReference>
<dbReference type="GO" id="GO:0003677">
    <property type="term" value="F:DNA binding"/>
    <property type="evidence" value="ECO:0007669"/>
    <property type="project" value="InterPro"/>
</dbReference>
<gene>
    <name evidence="3" type="ORF">POF50_008470</name>
</gene>
<protein>
    <submittedName>
        <fullName evidence="3">Helix-turn-helix transcriptional regulator</fullName>
    </submittedName>
</protein>
<dbReference type="SMART" id="SM00530">
    <property type="entry name" value="HTH_XRE"/>
    <property type="match status" value="1"/>
</dbReference>
<dbReference type="AlphaFoldDB" id="A0AA90H5W1"/>
<dbReference type="Pfam" id="PF13560">
    <property type="entry name" value="HTH_31"/>
    <property type="match status" value="1"/>
</dbReference>
<feature type="domain" description="HTH cro/C1-type" evidence="2">
    <location>
        <begin position="21"/>
        <end position="75"/>
    </location>
</feature>
<feature type="compositionally biased region" description="Pro residues" evidence="1">
    <location>
        <begin position="298"/>
        <end position="308"/>
    </location>
</feature>
<dbReference type="InterPro" id="IPR001387">
    <property type="entry name" value="Cro/C1-type_HTH"/>
</dbReference>
<evidence type="ECO:0000259" key="2">
    <source>
        <dbReference type="PROSITE" id="PS50943"/>
    </source>
</evidence>
<dbReference type="Gene3D" id="1.10.260.40">
    <property type="entry name" value="lambda repressor-like DNA-binding domains"/>
    <property type="match status" value="1"/>
</dbReference>
<reference evidence="3" key="1">
    <citation type="submission" date="2023-05" db="EMBL/GenBank/DDBJ databases">
        <title>Streptantibioticus silvisoli sp. nov., acidotolerant actinomycetes 1 from pine litter.</title>
        <authorList>
            <person name="Swiecimska M."/>
            <person name="Golinska P."/>
            <person name="Sangal V."/>
            <person name="Wachnowicz B."/>
            <person name="Goodfellow M."/>
        </authorList>
    </citation>
    <scope>NUCLEOTIDE SEQUENCE</scope>
    <source>
        <strain evidence="3">SL13</strain>
    </source>
</reference>
<dbReference type="SUPFAM" id="SSF47413">
    <property type="entry name" value="lambda repressor-like DNA-binding domains"/>
    <property type="match status" value="1"/>
</dbReference>
<name>A0AA90H5W1_9ACTN</name>
<dbReference type="InterPro" id="IPR010982">
    <property type="entry name" value="Lambda_DNA-bd_dom_sf"/>
</dbReference>
<dbReference type="CDD" id="cd00093">
    <property type="entry name" value="HTH_XRE"/>
    <property type="match status" value="1"/>
</dbReference>
<evidence type="ECO:0000256" key="1">
    <source>
        <dbReference type="SAM" id="MobiDB-lite"/>
    </source>
</evidence>
<dbReference type="PROSITE" id="PS50943">
    <property type="entry name" value="HTH_CROC1"/>
    <property type="match status" value="1"/>
</dbReference>
<dbReference type="EMBL" id="JABXJJ020000009">
    <property type="protein sequence ID" value="MDI5969380.1"/>
    <property type="molecule type" value="Genomic_DNA"/>
</dbReference>
<comment type="caution">
    <text evidence="3">The sequence shown here is derived from an EMBL/GenBank/DDBJ whole genome shotgun (WGS) entry which is preliminary data.</text>
</comment>